<dbReference type="AlphaFoldDB" id="Q60CW2"/>
<evidence type="ECO:0000259" key="1">
    <source>
        <dbReference type="Pfam" id="PF00078"/>
    </source>
</evidence>
<dbReference type="FunFam" id="3.30.70.270:FF:000020">
    <property type="entry name" value="Transposon Tf2-6 polyprotein-like Protein"/>
    <property type="match status" value="1"/>
</dbReference>
<dbReference type="CDD" id="cd01647">
    <property type="entry name" value="RT_LTR"/>
    <property type="match status" value="1"/>
</dbReference>
<reference evidence="2" key="2">
    <citation type="submission" date="2006-08" db="EMBL/GenBank/DDBJ databases">
        <authorList>
            <person name="Childs K."/>
        </authorList>
    </citation>
    <scope>NUCLEOTIDE SEQUENCE</scope>
</reference>
<protein>
    <submittedName>
        <fullName evidence="2">Putative polyprotein, identical</fullName>
    </submittedName>
</protein>
<evidence type="ECO:0000313" key="2">
    <source>
        <dbReference type="EMBL" id="AAV31191.1"/>
    </source>
</evidence>
<dbReference type="Gene3D" id="3.30.70.270">
    <property type="match status" value="2"/>
</dbReference>
<dbReference type="InterPro" id="IPR043502">
    <property type="entry name" value="DNA/RNA_pol_sf"/>
</dbReference>
<dbReference type="SUPFAM" id="SSF56672">
    <property type="entry name" value="DNA/RNA polymerases"/>
    <property type="match status" value="1"/>
</dbReference>
<gene>
    <name evidence="2" type="ORF">STB1_57t00018</name>
</gene>
<dbReference type="InterPro" id="IPR053134">
    <property type="entry name" value="RNA-dir_DNA_polymerase"/>
</dbReference>
<name>Q60CW2_SOLTU</name>
<accession>Q60CW2</accession>
<organism evidence="2">
    <name type="scientific">Solanum tuberosum</name>
    <name type="common">Potato</name>
    <dbReference type="NCBI Taxonomy" id="4113"/>
    <lineage>
        <taxon>Eukaryota</taxon>
        <taxon>Viridiplantae</taxon>
        <taxon>Streptophyta</taxon>
        <taxon>Embryophyta</taxon>
        <taxon>Tracheophyta</taxon>
        <taxon>Spermatophyta</taxon>
        <taxon>Magnoliopsida</taxon>
        <taxon>eudicotyledons</taxon>
        <taxon>Gunneridae</taxon>
        <taxon>Pentapetalae</taxon>
        <taxon>asterids</taxon>
        <taxon>lamiids</taxon>
        <taxon>Solanales</taxon>
        <taxon>Solanaceae</taxon>
        <taxon>Solanoideae</taxon>
        <taxon>Solaneae</taxon>
        <taxon>Solanum</taxon>
    </lineage>
</organism>
<dbReference type="InterPro" id="IPR043128">
    <property type="entry name" value="Rev_trsase/Diguanyl_cyclase"/>
</dbReference>
<dbReference type="PANTHER" id="PTHR24559:SF444">
    <property type="entry name" value="REVERSE TRANSCRIPTASE DOMAIN-CONTAINING PROTEIN"/>
    <property type="match status" value="1"/>
</dbReference>
<reference evidence="2" key="1">
    <citation type="submission" date="2004-10" db="EMBL/GenBank/DDBJ databases">
        <authorList>
            <person name="Buell R."/>
            <person name="Liu J."/>
            <person name="Childs K."/>
            <person name="Zaborsky J."/>
            <person name="Tallon L."/>
            <person name="Wirtz U."/>
            <person name="Wei F."/>
            <person name="Kuang H."/>
            <person name="Zhang P."/>
            <person name="Marano M."/>
            <person name="Baker B."/>
        </authorList>
    </citation>
    <scope>NUCLEOTIDE SEQUENCE</scope>
</reference>
<proteinExistence type="predicted"/>
<sequence>MVANMKSRMSLFVVVLTRLSSKESKATMLIGYMGIARLMIHKGPTPSSVSAPAPRTKCEYNSQNFQNFRARTMHSQGSKEQGGGDGNRLYAITSRREHEDSLDVVTGMIQVFNFYVLPDQLIEPFSVSTSIDYRFRVVKFQIPNESVIEWSSSSAVPMVVSFCTLRRENYRQLNKVTIKNKYSLPRIDDFFNQLQGASCFSKIDLRSGYHQLKVRECDIPKTTFRTRYGYYEFLVMSFGLTNAPALFMDLMNRVFKRYLDMFVIVFIDDILIYLRNEEDHASHLILVLQTLKDKELYAKFPKFSCDGIRVDTQKIEAVQNWPRPTSPTDIRSFLGLASYNKRFVEGFSSISCPLTKLAQKTVKFQWSEACEKSFQKLKKRLTTAQVLTLPEGNANIVVDALSRLSMGSTAHVEEDKKELAKEGNWDDHLPLIKFAYNNSYHSSIQMAPYEALYGRRCKSPIGWFEVGLIGPDLVRQAMEKVKVIQEILKTA</sequence>
<dbReference type="Pfam" id="PF00078">
    <property type="entry name" value="RVT_1"/>
    <property type="match status" value="1"/>
</dbReference>
<dbReference type="InterPro" id="IPR000477">
    <property type="entry name" value="RT_dom"/>
</dbReference>
<dbReference type="PANTHER" id="PTHR24559">
    <property type="entry name" value="TRANSPOSON TY3-I GAG-POL POLYPROTEIN"/>
    <property type="match status" value="1"/>
</dbReference>
<dbReference type="EMBL" id="AC151957">
    <property type="protein sequence ID" value="AAV31191.1"/>
    <property type="molecule type" value="Genomic_DNA"/>
</dbReference>
<feature type="domain" description="Reverse transcriptase" evidence="1">
    <location>
        <begin position="168"/>
        <end position="302"/>
    </location>
</feature>